<evidence type="ECO:0000256" key="6">
    <source>
        <dbReference type="ARBA" id="ARBA00023295"/>
    </source>
</evidence>
<dbReference type="EC" id="3.2.1.4" evidence="10"/>
<evidence type="ECO:0000313" key="12">
    <source>
        <dbReference type="EMBL" id="KAG2402948.1"/>
    </source>
</evidence>
<feature type="active site" evidence="9">
    <location>
        <position position="417"/>
    </location>
</feature>
<protein>
    <recommendedName>
        <fullName evidence="10">Endoglucanase</fullName>
        <ecNumber evidence="10">3.2.1.4</ecNumber>
    </recommendedName>
</protein>
<feature type="signal peptide" evidence="10">
    <location>
        <begin position="1"/>
        <end position="23"/>
    </location>
</feature>
<evidence type="ECO:0000256" key="2">
    <source>
        <dbReference type="ARBA" id="ARBA00007072"/>
    </source>
</evidence>
<keyword evidence="3 8" id="KW-0378">Hydrolase</keyword>
<evidence type="ECO:0000256" key="3">
    <source>
        <dbReference type="ARBA" id="ARBA00022801"/>
    </source>
</evidence>
<keyword evidence="4 10" id="KW-0136">Cellulose degradation</keyword>
<feature type="chain" id="PRO_5035966883" description="Endoglucanase" evidence="10">
    <location>
        <begin position="24"/>
        <end position="440"/>
    </location>
</feature>
<evidence type="ECO:0000259" key="11">
    <source>
        <dbReference type="Pfam" id="PF00759"/>
    </source>
</evidence>
<keyword evidence="5 8" id="KW-0119">Carbohydrate metabolism</keyword>
<dbReference type="PROSITE" id="PS00592">
    <property type="entry name" value="GH9_2"/>
    <property type="match status" value="1"/>
</dbReference>
<dbReference type="InterPro" id="IPR033126">
    <property type="entry name" value="Glyco_hydro_9_Asp/Glu_AS"/>
</dbReference>
<keyword evidence="10" id="KW-0732">Signal</keyword>
<feature type="active site" evidence="9">
    <location>
        <position position="408"/>
    </location>
</feature>
<keyword evidence="6 8" id="KW-0326">Glycosidase</keyword>
<feature type="active site" evidence="8">
    <location>
        <position position="357"/>
    </location>
</feature>
<dbReference type="EMBL" id="JABFOF010000003">
    <property type="protein sequence ID" value="KAG2402948.1"/>
    <property type="molecule type" value="Genomic_DNA"/>
</dbReference>
<accession>A0A8T0KVD1</accession>
<dbReference type="InterPro" id="IPR018221">
    <property type="entry name" value="Glyco_hydro_9_His_AS"/>
</dbReference>
<dbReference type="GO" id="GO:0008810">
    <property type="term" value="F:cellulase activity"/>
    <property type="evidence" value="ECO:0007669"/>
    <property type="project" value="UniProtKB-EC"/>
</dbReference>
<sequence length="440" mass="49169">MTFSLSLTILLPLLSVFLLHANASPLHYNHPIHHRHPRFATHDYRDALTKSILFFEGQRSGKLPPNQRMSWRRDSGLSDGAALRVDLVGGYYDAGDNVKFGFPMAFTITMLSWSVIEFGGLMKGELQNARVAIRWATDYLLKATAHPNTIYVQVFQFADKYRGSYSNALKPFVCPFYCSYSGYQDELLWGAAWLHKATKNPMYLNYIKVNGQILGAAEFDNTFGWDNKHAGARILLSKEFLVQRVQSLHDYKGHADNFVCSLIPGTSFSSTQYTPGGLLFKMSDSNMQYVTSTSFLLLTYAKYLTSAHTVVNCGGMAVTPKRLRSIAKKQVDYLLGDNPLKMSYMVGYGGRYPRRIHHRGSSLPSMGVHPGKIQCRAGFSVMNSQSPNPNILVGAIVGGPDQHDRFPDERSDYEQSEPATYINSPLVGALAYLAHSFGQI</sequence>
<organism evidence="12 13">
    <name type="scientific">Phaseolus angularis</name>
    <name type="common">Azuki bean</name>
    <name type="synonym">Vigna angularis</name>
    <dbReference type="NCBI Taxonomy" id="3914"/>
    <lineage>
        <taxon>Eukaryota</taxon>
        <taxon>Viridiplantae</taxon>
        <taxon>Streptophyta</taxon>
        <taxon>Embryophyta</taxon>
        <taxon>Tracheophyta</taxon>
        <taxon>Spermatophyta</taxon>
        <taxon>Magnoliopsida</taxon>
        <taxon>eudicotyledons</taxon>
        <taxon>Gunneridae</taxon>
        <taxon>Pentapetalae</taxon>
        <taxon>rosids</taxon>
        <taxon>fabids</taxon>
        <taxon>Fabales</taxon>
        <taxon>Fabaceae</taxon>
        <taxon>Papilionoideae</taxon>
        <taxon>50 kb inversion clade</taxon>
        <taxon>NPAAA clade</taxon>
        <taxon>indigoferoid/millettioid clade</taxon>
        <taxon>Phaseoleae</taxon>
        <taxon>Vigna</taxon>
    </lineage>
</organism>
<gene>
    <name evidence="12" type="ORF">HKW66_Vig0247820</name>
</gene>
<comment type="catalytic activity">
    <reaction evidence="1 10">
        <text>Endohydrolysis of (1-&gt;4)-beta-D-glucosidic linkages in cellulose, lichenin and cereal beta-D-glucans.</text>
        <dbReference type="EC" id="3.2.1.4"/>
    </reaction>
</comment>
<dbReference type="InterPro" id="IPR001701">
    <property type="entry name" value="Glyco_hydro_9"/>
</dbReference>
<name>A0A8T0KVD1_PHAAN</name>
<evidence type="ECO:0000256" key="10">
    <source>
        <dbReference type="RuleBase" id="RU361166"/>
    </source>
</evidence>
<reference evidence="12 13" key="1">
    <citation type="submission" date="2020-05" db="EMBL/GenBank/DDBJ databases">
        <title>Vigna angularis (adzuki bean) Var. LongXiaoDou No. 4 denovo assembly.</title>
        <authorList>
            <person name="Xiang H."/>
        </authorList>
    </citation>
    <scope>NUCLEOTIDE SEQUENCE [LARGE SCALE GENOMIC DNA]</scope>
    <source>
        <tissue evidence="12">Leaf</tissue>
    </source>
</reference>
<proteinExistence type="inferred from homology"/>
<evidence type="ECO:0000256" key="7">
    <source>
        <dbReference type="ARBA" id="ARBA00023326"/>
    </source>
</evidence>
<feature type="domain" description="Glycoside hydrolase family 9" evidence="11">
    <location>
        <begin position="153"/>
        <end position="430"/>
    </location>
</feature>
<comment type="caution">
    <text evidence="12">The sequence shown here is derived from an EMBL/GenBank/DDBJ whole genome shotgun (WGS) entry which is preliminary data.</text>
</comment>
<evidence type="ECO:0000256" key="4">
    <source>
        <dbReference type="ARBA" id="ARBA00023001"/>
    </source>
</evidence>
<dbReference type="InterPro" id="IPR008928">
    <property type="entry name" value="6-hairpin_glycosidase_sf"/>
</dbReference>
<dbReference type="GO" id="GO:0030245">
    <property type="term" value="P:cellulose catabolic process"/>
    <property type="evidence" value="ECO:0007669"/>
    <property type="project" value="UniProtKB-KW"/>
</dbReference>
<evidence type="ECO:0000256" key="8">
    <source>
        <dbReference type="PROSITE-ProRule" id="PRU10059"/>
    </source>
</evidence>
<dbReference type="Gene3D" id="1.50.10.10">
    <property type="match status" value="2"/>
</dbReference>
<evidence type="ECO:0000256" key="1">
    <source>
        <dbReference type="ARBA" id="ARBA00000966"/>
    </source>
</evidence>
<dbReference type="InterPro" id="IPR012341">
    <property type="entry name" value="6hp_glycosidase-like_sf"/>
</dbReference>
<dbReference type="PROSITE" id="PS00698">
    <property type="entry name" value="GH9_3"/>
    <property type="match status" value="1"/>
</dbReference>
<keyword evidence="7 8" id="KW-0624">Polysaccharide degradation</keyword>
<evidence type="ECO:0000313" key="13">
    <source>
        <dbReference type="Proteomes" id="UP000743370"/>
    </source>
</evidence>
<dbReference type="Pfam" id="PF00759">
    <property type="entry name" value="Glyco_hydro_9"/>
    <property type="match status" value="1"/>
</dbReference>
<comment type="similarity">
    <text evidence="2 8 10">Belongs to the glycosyl hydrolase 9 (cellulase E) family.</text>
</comment>
<dbReference type="SUPFAM" id="SSF48208">
    <property type="entry name" value="Six-hairpin glycosidases"/>
    <property type="match status" value="1"/>
</dbReference>
<dbReference type="PANTHER" id="PTHR22298">
    <property type="entry name" value="ENDO-1,4-BETA-GLUCANASE"/>
    <property type="match status" value="1"/>
</dbReference>
<dbReference type="Proteomes" id="UP000743370">
    <property type="component" value="Unassembled WGS sequence"/>
</dbReference>
<evidence type="ECO:0000256" key="9">
    <source>
        <dbReference type="PROSITE-ProRule" id="PRU10060"/>
    </source>
</evidence>
<evidence type="ECO:0000256" key="5">
    <source>
        <dbReference type="ARBA" id="ARBA00023277"/>
    </source>
</evidence>
<dbReference type="AlphaFoldDB" id="A0A8T0KVD1"/>